<keyword evidence="8" id="KW-1185">Reference proteome</keyword>
<dbReference type="PROSITE" id="PS50811">
    <property type="entry name" value="WRKY"/>
    <property type="match status" value="1"/>
</dbReference>
<feature type="domain" description="WRKY" evidence="6">
    <location>
        <begin position="16"/>
        <end position="55"/>
    </location>
</feature>
<evidence type="ECO:0000313" key="8">
    <source>
        <dbReference type="Proteomes" id="UP000233837"/>
    </source>
</evidence>
<protein>
    <recommendedName>
        <fullName evidence="6">WRKY domain-containing protein</fullName>
    </recommendedName>
</protein>
<dbReference type="AlphaFoldDB" id="A0A2I0W9P5"/>
<keyword evidence="2" id="KW-0805">Transcription regulation</keyword>
<keyword evidence="4" id="KW-0804">Transcription</keyword>
<dbReference type="Proteomes" id="UP000233837">
    <property type="component" value="Unassembled WGS sequence"/>
</dbReference>
<dbReference type="EMBL" id="KZ502837">
    <property type="protein sequence ID" value="PKU72386.1"/>
    <property type="molecule type" value="Genomic_DNA"/>
</dbReference>
<evidence type="ECO:0000256" key="5">
    <source>
        <dbReference type="ARBA" id="ARBA00023242"/>
    </source>
</evidence>
<proteinExistence type="predicted"/>
<reference evidence="7 8" key="2">
    <citation type="journal article" date="2017" name="Nature">
        <title>The Apostasia genome and the evolution of orchids.</title>
        <authorList>
            <person name="Zhang G.Q."/>
            <person name="Liu K.W."/>
            <person name="Li Z."/>
            <person name="Lohaus R."/>
            <person name="Hsiao Y.Y."/>
            <person name="Niu S.C."/>
            <person name="Wang J.Y."/>
            <person name="Lin Y.C."/>
            <person name="Xu Q."/>
            <person name="Chen L.J."/>
            <person name="Yoshida K."/>
            <person name="Fujiwara S."/>
            <person name="Wang Z.W."/>
            <person name="Zhang Y.Q."/>
            <person name="Mitsuda N."/>
            <person name="Wang M."/>
            <person name="Liu G.H."/>
            <person name="Pecoraro L."/>
            <person name="Huang H.X."/>
            <person name="Xiao X.J."/>
            <person name="Lin M."/>
            <person name="Wu X.Y."/>
            <person name="Wu W.L."/>
            <person name="Chen Y.Y."/>
            <person name="Chang S.B."/>
            <person name="Sakamoto S."/>
            <person name="Ohme-Takagi M."/>
            <person name="Yagi M."/>
            <person name="Zeng S.J."/>
            <person name="Shen C.Y."/>
            <person name="Yeh C.M."/>
            <person name="Luo Y.B."/>
            <person name="Tsai W.C."/>
            <person name="Van de Peer Y."/>
            <person name="Liu Z.J."/>
        </authorList>
    </citation>
    <scope>NUCLEOTIDE SEQUENCE [LARGE SCALE GENOMIC DNA]</scope>
    <source>
        <tissue evidence="7">The whole plant</tissue>
    </source>
</reference>
<comment type="subcellular location">
    <subcellularLocation>
        <location evidence="1">Nucleus</location>
    </subcellularLocation>
</comment>
<dbReference type="Gene3D" id="2.20.25.80">
    <property type="entry name" value="WRKY domain"/>
    <property type="match status" value="1"/>
</dbReference>
<dbReference type="Pfam" id="PF03106">
    <property type="entry name" value="WRKY"/>
    <property type="match status" value="1"/>
</dbReference>
<keyword evidence="5" id="KW-0539">Nucleus</keyword>
<dbReference type="GO" id="GO:0005634">
    <property type="term" value="C:nucleus"/>
    <property type="evidence" value="ECO:0007669"/>
    <property type="project" value="UniProtKB-SubCell"/>
</dbReference>
<organism evidence="7 8">
    <name type="scientific">Dendrobium catenatum</name>
    <dbReference type="NCBI Taxonomy" id="906689"/>
    <lineage>
        <taxon>Eukaryota</taxon>
        <taxon>Viridiplantae</taxon>
        <taxon>Streptophyta</taxon>
        <taxon>Embryophyta</taxon>
        <taxon>Tracheophyta</taxon>
        <taxon>Spermatophyta</taxon>
        <taxon>Magnoliopsida</taxon>
        <taxon>Liliopsida</taxon>
        <taxon>Asparagales</taxon>
        <taxon>Orchidaceae</taxon>
        <taxon>Epidendroideae</taxon>
        <taxon>Malaxideae</taxon>
        <taxon>Dendrobiinae</taxon>
        <taxon>Dendrobium</taxon>
    </lineage>
</organism>
<gene>
    <name evidence="7" type="ORF">MA16_Dca017875</name>
</gene>
<evidence type="ECO:0000256" key="2">
    <source>
        <dbReference type="ARBA" id="ARBA00023015"/>
    </source>
</evidence>
<dbReference type="GO" id="GO:0043565">
    <property type="term" value="F:sequence-specific DNA binding"/>
    <property type="evidence" value="ECO:0007669"/>
    <property type="project" value="InterPro"/>
</dbReference>
<keyword evidence="3" id="KW-0238">DNA-binding</keyword>
<dbReference type="InterPro" id="IPR036576">
    <property type="entry name" value="WRKY_dom_sf"/>
</dbReference>
<name>A0A2I0W9P5_9ASPA</name>
<evidence type="ECO:0000256" key="3">
    <source>
        <dbReference type="ARBA" id="ARBA00023125"/>
    </source>
</evidence>
<reference evidence="7 8" key="1">
    <citation type="journal article" date="2016" name="Sci. Rep.">
        <title>The Dendrobium catenatum Lindl. genome sequence provides insights into polysaccharide synthase, floral development and adaptive evolution.</title>
        <authorList>
            <person name="Zhang G.Q."/>
            <person name="Xu Q."/>
            <person name="Bian C."/>
            <person name="Tsai W.C."/>
            <person name="Yeh C.M."/>
            <person name="Liu K.W."/>
            <person name="Yoshida K."/>
            <person name="Zhang L.S."/>
            <person name="Chang S.B."/>
            <person name="Chen F."/>
            <person name="Shi Y."/>
            <person name="Su Y.Y."/>
            <person name="Zhang Y.Q."/>
            <person name="Chen L.J."/>
            <person name="Yin Y."/>
            <person name="Lin M."/>
            <person name="Huang H."/>
            <person name="Deng H."/>
            <person name="Wang Z.W."/>
            <person name="Zhu S.L."/>
            <person name="Zhao X."/>
            <person name="Deng C."/>
            <person name="Niu S.C."/>
            <person name="Huang J."/>
            <person name="Wang M."/>
            <person name="Liu G.H."/>
            <person name="Yang H.J."/>
            <person name="Xiao X.J."/>
            <person name="Hsiao Y.Y."/>
            <person name="Wu W.L."/>
            <person name="Chen Y.Y."/>
            <person name="Mitsuda N."/>
            <person name="Ohme-Takagi M."/>
            <person name="Luo Y.B."/>
            <person name="Van de Peer Y."/>
            <person name="Liu Z.J."/>
        </authorList>
    </citation>
    <scope>NUCLEOTIDE SEQUENCE [LARGE SCALE GENOMIC DNA]</scope>
    <source>
        <tissue evidence="7">The whole plant</tissue>
    </source>
</reference>
<evidence type="ECO:0000256" key="1">
    <source>
        <dbReference type="ARBA" id="ARBA00004123"/>
    </source>
</evidence>
<dbReference type="SUPFAM" id="SSF118290">
    <property type="entry name" value="WRKY DNA-binding domain"/>
    <property type="match status" value="1"/>
</dbReference>
<evidence type="ECO:0000313" key="7">
    <source>
        <dbReference type="EMBL" id="PKU72386.1"/>
    </source>
</evidence>
<dbReference type="GO" id="GO:0003700">
    <property type="term" value="F:DNA-binding transcription factor activity"/>
    <property type="evidence" value="ECO:0007669"/>
    <property type="project" value="InterPro"/>
</dbReference>
<evidence type="ECO:0000259" key="6">
    <source>
        <dbReference type="PROSITE" id="PS50811"/>
    </source>
</evidence>
<dbReference type="InterPro" id="IPR003657">
    <property type="entry name" value="WRKY_dom"/>
</dbReference>
<accession>A0A2I0W9P5</accession>
<sequence length="83" mass="9800">MRISENYPVLYINMYKSYFRRVNKNCKARNKMEWPQNEQNNIDTMYGGDHNHKALFDRSENEKAGIAANQYDLATQMFGSART</sequence>
<evidence type="ECO:0000256" key="4">
    <source>
        <dbReference type="ARBA" id="ARBA00023163"/>
    </source>
</evidence>